<evidence type="ECO:0000313" key="3">
    <source>
        <dbReference type="Proteomes" id="UP001301140"/>
    </source>
</evidence>
<dbReference type="Proteomes" id="UP001301140">
    <property type="component" value="Unassembled WGS sequence"/>
</dbReference>
<reference evidence="2 3" key="1">
    <citation type="submission" date="2023-03" db="EMBL/GenBank/DDBJ databases">
        <title>YIM 152171 draft genome.</title>
        <authorList>
            <person name="Yang Z."/>
        </authorList>
    </citation>
    <scope>NUCLEOTIDE SEQUENCE [LARGE SCALE GENOMIC DNA]</scope>
    <source>
        <strain evidence="2 3">YIM 152171</strain>
    </source>
</reference>
<dbReference type="InterPro" id="IPR007345">
    <property type="entry name" value="Polysacch_pyruvyl_Trfase"/>
</dbReference>
<comment type="caution">
    <text evidence="2">The sequence shown here is derived from an EMBL/GenBank/DDBJ whole genome shotgun (WGS) entry which is preliminary data.</text>
</comment>
<gene>
    <name evidence="2" type="ORF">PZ740_03680</name>
</gene>
<sequence>MMRILVLGGDADGNLGDRAILTAMVDELHALVPRLAISAVTGRSSQHAIEPLPRGPAGLLKLCRAARRADLVLCGGGGLFQDDDSLVKMPYWALRVLLMRLLAPRVAGYALGVGPLAAPSSRLFARLAFACMERVSVRDPRAREVAAPLSSRSVELVPDPALLLRPRPREEALAALAAAGLPRDGRPLLGVAVRRWFPPRRRLVPHRIAYRFRGNAANEEAEARRLVVLVAESLDRMVAERGYRVLFLPSYDREHEGDGRVAAAVQARMRSDGDAHVLRLEDAALYKAVCGELDLMLAGRMHPAIFTAGMGRPVVGLAYNQKFHGFFDLLGQPERVLDVAGFVEAGAVDQLCVMLDTARAQGPVSASRLEALGSAVRAFNRDLLGVPQ</sequence>
<accession>A0AAP3V0G8</accession>
<feature type="domain" description="Polysaccharide pyruvyl transferase" evidence="1">
    <location>
        <begin position="14"/>
        <end position="320"/>
    </location>
</feature>
<dbReference type="AlphaFoldDB" id="A0AAP3V0G8"/>
<evidence type="ECO:0000313" key="2">
    <source>
        <dbReference type="EMBL" id="MDF1585484.1"/>
    </source>
</evidence>
<dbReference type="Pfam" id="PF04230">
    <property type="entry name" value="PS_pyruv_trans"/>
    <property type="match status" value="1"/>
</dbReference>
<keyword evidence="2" id="KW-0808">Transferase</keyword>
<keyword evidence="3" id="KW-1185">Reference proteome</keyword>
<dbReference type="PANTHER" id="PTHR36836:SF1">
    <property type="entry name" value="COLANIC ACID BIOSYNTHESIS PROTEIN WCAK"/>
    <property type="match status" value="1"/>
</dbReference>
<dbReference type="PANTHER" id="PTHR36836">
    <property type="entry name" value="COLANIC ACID BIOSYNTHESIS PROTEIN WCAK"/>
    <property type="match status" value="1"/>
</dbReference>
<dbReference type="RefSeq" id="WP_327787902.1">
    <property type="nucleotide sequence ID" value="NZ_JARGEQ010000024.1"/>
</dbReference>
<name>A0AAP3V0G8_9PROT</name>
<dbReference type="GO" id="GO:0016740">
    <property type="term" value="F:transferase activity"/>
    <property type="evidence" value="ECO:0007669"/>
    <property type="project" value="UniProtKB-KW"/>
</dbReference>
<evidence type="ECO:0000259" key="1">
    <source>
        <dbReference type="Pfam" id="PF04230"/>
    </source>
</evidence>
<organism evidence="2 3">
    <name type="scientific">Marinimicrococcus flavescens</name>
    <dbReference type="NCBI Taxonomy" id="3031815"/>
    <lineage>
        <taxon>Bacteria</taxon>
        <taxon>Pseudomonadati</taxon>
        <taxon>Pseudomonadota</taxon>
        <taxon>Alphaproteobacteria</taxon>
        <taxon>Geminicoccales</taxon>
        <taxon>Geminicoccaceae</taxon>
        <taxon>Marinimicrococcus</taxon>
    </lineage>
</organism>
<proteinExistence type="predicted"/>
<protein>
    <submittedName>
        <fullName evidence="2">Polysaccharide pyruvyl transferase family protein</fullName>
    </submittedName>
</protein>
<dbReference type="EMBL" id="JARGEQ010000024">
    <property type="protein sequence ID" value="MDF1585484.1"/>
    <property type="molecule type" value="Genomic_DNA"/>
</dbReference>